<evidence type="ECO:0000313" key="3">
    <source>
        <dbReference type="EMBL" id="UFZ07335.1"/>
    </source>
</evidence>
<gene>
    <name evidence="3" type="ORF">LQG66_13935</name>
</gene>
<feature type="chain" id="PRO_5047154059" evidence="2">
    <location>
        <begin position="22"/>
        <end position="227"/>
    </location>
</feature>
<dbReference type="EMBL" id="CP088156">
    <property type="protein sequence ID" value="UFZ07335.1"/>
    <property type="molecule type" value="Genomic_DNA"/>
</dbReference>
<feature type="compositionally biased region" description="Low complexity" evidence="1">
    <location>
        <begin position="145"/>
        <end position="155"/>
    </location>
</feature>
<dbReference type="Proteomes" id="UP001431010">
    <property type="component" value="Chromosome"/>
</dbReference>
<proteinExistence type="predicted"/>
<evidence type="ECO:0000256" key="2">
    <source>
        <dbReference type="SAM" id="SignalP"/>
    </source>
</evidence>
<reference evidence="3" key="1">
    <citation type="journal article" date="2024" name="Antonie Van Leeuwenhoek">
        <title>Bradyrhizobium ontarionense sp. nov., a novel bacterial symbiont isolated from Aeschynomene indica (Indian jointvetch), harbours photosynthesis, nitrogen fixation and nitrous oxide (N2O) reductase genes.</title>
        <authorList>
            <person name="Bromfield E.S.P."/>
            <person name="Cloutier S."/>
        </authorList>
    </citation>
    <scope>NUCLEOTIDE SEQUENCE</scope>
    <source>
        <strain evidence="3">A19</strain>
    </source>
</reference>
<feature type="region of interest" description="Disordered" evidence="1">
    <location>
        <begin position="145"/>
        <end position="227"/>
    </location>
</feature>
<feature type="compositionally biased region" description="Basic and acidic residues" evidence="1">
    <location>
        <begin position="158"/>
        <end position="227"/>
    </location>
</feature>
<evidence type="ECO:0000313" key="4">
    <source>
        <dbReference type="Proteomes" id="UP001431010"/>
    </source>
</evidence>
<organism evidence="3 4">
    <name type="scientific">Bradyrhizobium ontarionense</name>
    <dbReference type="NCBI Taxonomy" id="2898149"/>
    <lineage>
        <taxon>Bacteria</taxon>
        <taxon>Pseudomonadati</taxon>
        <taxon>Pseudomonadota</taxon>
        <taxon>Alphaproteobacteria</taxon>
        <taxon>Hyphomicrobiales</taxon>
        <taxon>Nitrobacteraceae</taxon>
        <taxon>Bradyrhizobium</taxon>
    </lineage>
</organism>
<accession>A0ABY3RK99</accession>
<feature type="signal peptide" evidence="2">
    <location>
        <begin position="1"/>
        <end position="21"/>
    </location>
</feature>
<sequence>MLARLLLGTVTVGAIALPAVAGSMTADEARKFVAGKVFAFTCVDGTRGAGRVLDDMGAAGAVQFSGSGPVRQIRLPGNTLQIRGQNVCAAIKGMPFEPCFNLDKKDDRSFRGSVSGLGSIAYCDFQHQGGATMLMARAVARPHASRAPRAAAPAADTSHTEVAARVETPHVERSKVEPVRAEPAKAESAKPENTRPENTKAEITKAESSKAESSKADAAPELRRSTD</sequence>
<keyword evidence="4" id="KW-1185">Reference proteome</keyword>
<name>A0ABY3RK99_9BRAD</name>
<protein>
    <submittedName>
        <fullName evidence="3">Uncharacterized protein</fullName>
    </submittedName>
</protein>
<keyword evidence="2" id="KW-0732">Signal</keyword>
<evidence type="ECO:0000256" key="1">
    <source>
        <dbReference type="SAM" id="MobiDB-lite"/>
    </source>
</evidence>
<dbReference type="RefSeq" id="WP_231326787.1">
    <property type="nucleotide sequence ID" value="NZ_CP088156.1"/>
</dbReference>